<dbReference type="Pfam" id="PF06367">
    <property type="entry name" value="Drf_FH3"/>
    <property type="match status" value="1"/>
</dbReference>
<feature type="coiled-coil region" evidence="1">
    <location>
        <begin position="227"/>
        <end position="259"/>
    </location>
</feature>
<feature type="non-terminal residue" evidence="3">
    <location>
        <position position="1"/>
    </location>
</feature>
<dbReference type="PROSITE" id="PS51232">
    <property type="entry name" value="GBD_FH3"/>
    <property type="match status" value="1"/>
</dbReference>
<gene>
    <name evidence="3" type="ORF">g.43463</name>
</gene>
<dbReference type="InterPro" id="IPR010472">
    <property type="entry name" value="FH3_dom"/>
</dbReference>
<dbReference type="EMBL" id="GEDC01013617">
    <property type="protein sequence ID" value="JAS23681.1"/>
    <property type="molecule type" value="Transcribed_RNA"/>
</dbReference>
<dbReference type="AlphaFoldDB" id="A0A1B6DD98"/>
<sequence length="365" mass="41725">EKSVSVDQHPALQRTHSGRLLHDLNNGTDLSEWEPDLCIQMLRIPAAQNYVAINKLIQKAPKKWLLEFLERDGLGVLLESLEKLGDKGFSSVADTFSQLQCVSCLRTVMNSPAGLEYIVQHKEYTRQLANILLSRNNSVKLQVFELLCALCMFSSKGHSLALDALNHFKQICHGRRYRFDLVMSELRTADTVAYQTTLMAFINCLILGQQEVSQRNNLRNELFSVGLEQILKELRNIDEDALQIQIQVFENEQQKDEEELEPLSHQSLFDILIRKVINTPHSHSLQYVLLNLTQMDTSSHETDKVWEILEEVTSLNFKKNLSNRYFKCSLQTRECGTQTMNGRLGRRFTAPSSNSVGVQSDVNQI</sequence>
<dbReference type="InterPro" id="IPR014768">
    <property type="entry name" value="GBD/FH3_dom"/>
</dbReference>
<dbReference type="SMART" id="SM01139">
    <property type="entry name" value="Drf_FH3"/>
    <property type="match status" value="1"/>
</dbReference>
<dbReference type="Pfam" id="PF06371">
    <property type="entry name" value="Drf_GBD"/>
    <property type="match status" value="1"/>
</dbReference>
<dbReference type="Gene3D" id="1.25.10.10">
    <property type="entry name" value="Leucine-rich Repeat Variant"/>
    <property type="match status" value="1"/>
</dbReference>
<dbReference type="SMART" id="SM01140">
    <property type="entry name" value="Drf_GBD"/>
    <property type="match status" value="1"/>
</dbReference>
<protein>
    <recommendedName>
        <fullName evidence="2">GBD/FH3 domain-containing protein</fullName>
    </recommendedName>
</protein>
<proteinExistence type="predicted"/>
<dbReference type="SUPFAM" id="SSF48371">
    <property type="entry name" value="ARM repeat"/>
    <property type="match status" value="1"/>
</dbReference>
<evidence type="ECO:0000313" key="3">
    <source>
        <dbReference type="EMBL" id="JAS23681.1"/>
    </source>
</evidence>
<dbReference type="GO" id="GO:0030036">
    <property type="term" value="P:actin cytoskeleton organization"/>
    <property type="evidence" value="ECO:0007669"/>
    <property type="project" value="InterPro"/>
</dbReference>
<dbReference type="GO" id="GO:0031267">
    <property type="term" value="F:small GTPase binding"/>
    <property type="evidence" value="ECO:0007669"/>
    <property type="project" value="InterPro"/>
</dbReference>
<reference evidence="3" key="1">
    <citation type="submission" date="2015-12" db="EMBL/GenBank/DDBJ databases">
        <title>De novo transcriptome assembly of four potential Pierce s Disease insect vectors from Arizona vineyards.</title>
        <authorList>
            <person name="Tassone E.E."/>
        </authorList>
    </citation>
    <scope>NUCLEOTIDE SEQUENCE</scope>
</reference>
<dbReference type="InterPro" id="IPR010473">
    <property type="entry name" value="GTPase-bd"/>
</dbReference>
<keyword evidence="1" id="KW-0175">Coiled coil</keyword>
<evidence type="ECO:0000259" key="2">
    <source>
        <dbReference type="PROSITE" id="PS51232"/>
    </source>
</evidence>
<name>A0A1B6DD98_9HEMI</name>
<dbReference type="PANTHER" id="PTHR46345:SF8">
    <property type="entry name" value="FORMIN 3, ISOFORM B"/>
    <property type="match status" value="1"/>
</dbReference>
<dbReference type="PANTHER" id="PTHR46345">
    <property type="entry name" value="INVERTED FORMIN-2"/>
    <property type="match status" value="1"/>
</dbReference>
<dbReference type="GO" id="GO:0003779">
    <property type="term" value="F:actin binding"/>
    <property type="evidence" value="ECO:0007669"/>
    <property type="project" value="InterPro"/>
</dbReference>
<feature type="non-terminal residue" evidence="3">
    <location>
        <position position="365"/>
    </location>
</feature>
<evidence type="ECO:0000256" key="1">
    <source>
        <dbReference type="SAM" id="Coils"/>
    </source>
</evidence>
<dbReference type="InterPro" id="IPR016024">
    <property type="entry name" value="ARM-type_fold"/>
</dbReference>
<accession>A0A1B6DD98</accession>
<dbReference type="InterPro" id="IPR011989">
    <property type="entry name" value="ARM-like"/>
</dbReference>
<feature type="domain" description="GBD/FH3" evidence="2">
    <location>
        <begin position="1"/>
        <end position="324"/>
    </location>
</feature>
<organism evidence="3">
    <name type="scientific">Clastoptera arizonana</name>
    <name type="common">Arizona spittle bug</name>
    <dbReference type="NCBI Taxonomy" id="38151"/>
    <lineage>
        <taxon>Eukaryota</taxon>
        <taxon>Metazoa</taxon>
        <taxon>Ecdysozoa</taxon>
        <taxon>Arthropoda</taxon>
        <taxon>Hexapoda</taxon>
        <taxon>Insecta</taxon>
        <taxon>Pterygota</taxon>
        <taxon>Neoptera</taxon>
        <taxon>Paraneoptera</taxon>
        <taxon>Hemiptera</taxon>
        <taxon>Auchenorrhyncha</taxon>
        <taxon>Cercopoidea</taxon>
        <taxon>Clastopteridae</taxon>
        <taxon>Clastoptera</taxon>
    </lineage>
</organism>